<evidence type="ECO:0000313" key="2">
    <source>
        <dbReference type="EMBL" id="KAF2399082.1"/>
    </source>
</evidence>
<reference evidence="2" key="1">
    <citation type="journal article" date="2020" name="Stud. Mycol.">
        <title>101 Dothideomycetes genomes: a test case for predicting lifestyles and emergence of pathogens.</title>
        <authorList>
            <person name="Haridas S."/>
            <person name="Albert R."/>
            <person name="Binder M."/>
            <person name="Bloem J."/>
            <person name="Labutti K."/>
            <person name="Salamov A."/>
            <person name="Andreopoulos B."/>
            <person name="Baker S."/>
            <person name="Barry K."/>
            <person name="Bills G."/>
            <person name="Bluhm B."/>
            <person name="Cannon C."/>
            <person name="Castanera R."/>
            <person name="Culley D."/>
            <person name="Daum C."/>
            <person name="Ezra D."/>
            <person name="Gonzalez J."/>
            <person name="Henrissat B."/>
            <person name="Kuo A."/>
            <person name="Liang C."/>
            <person name="Lipzen A."/>
            <person name="Lutzoni F."/>
            <person name="Magnuson J."/>
            <person name="Mondo S."/>
            <person name="Nolan M."/>
            <person name="Ohm R."/>
            <person name="Pangilinan J."/>
            <person name="Park H.-J."/>
            <person name="Ramirez L."/>
            <person name="Alfaro M."/>
            <person name="Sun H."/>
            <person name="Tritt A."/>
            <person name="Yoshinaga Y."/>
            <person name="Zwiers L.-H."/>
            <person name="Turgeon B."/>
            <person name="Goodwin S."/>
            <person name="Spatafora J."/>
            <person name="Crous P."/>
            <person name="Grigoriev I."/>
        </authorList>
    </citation>
    <scope>NUCLEOTIDE SEQUENCE</scope>
    <source>
        <strain evidence="2">CBS 262.69</strain>
    </source>
</reference>
<dbReference type="EMBL" id="ML996698">
    <property type="protein sequence ID" value="KAF2399082.1"/>
    <property type="molecule type" value="Genomic_DNA"/>
</dbReference>
<keyword evidence="3" id="KW-1185">Reference proteome</keyword>
<evidence type="ECO:0000256" key="1">
    <source>
        <dbReference type="SAM" id="MobiDB-lite"/>
    </source>
</evidence>
<organism evidence="2 3">
    <name type="scientific">Trichodelitschia bisporula</name>
    <dbReference type="NCBI Taxonomy" id="703511"/>
    <lineage>
        <taxon>Eukaryota</taxon>
        <taxon>Fungi</taxon>
        <taxon>Dikarya</taxon>
        <taxon>Ascomycota</taxon>
        <taxon>Pezizomycotina</taxon>
        <taxon>Dothideomycetes</taxon>
        <taxon>Dothideomycetes incertae sedis</taxon>
        <taxon>Phaeotrichales</taxon>
        <taxon>Phaeotrichaceae</taxon>
        <taxon>Trichodelitschia</taxon>
    </lineage>
</organism>
<feature type="region of interest" description="Disordered" evidence="1">
    <location>
        <begin position="159"/>
        <end position="178"/>
    </location>
</feature>
<name>A0A6G1HSV3_9PEZI</name>
<feature type="compositionally biased region" description="Low complexity" evidence="1">
    <location>
        <begin position="163"/>
        <end position="178"/>
    </location>
</feature>
<protein>
    <submittedName>
        <fullName evidence="2">Uncharacterized protein</fullName>
    </submittedName>
</protein>
<dbReference type="AlphaFoldDB" id="A0A6G1HSV3"/>
<feature type="region of interest" description="Disordered" evidence="1">
    <location>
        <begin position="53"/>
        <end position="94"/>
    </location>
</feature>
<evidence type="ECO:0000313" key="3">
    <source>
        <dbReference type="Proteomes" id="UP000799640"/>
    </source>
</evidence>
<dbReference type="Proteomes" id="UP000799640">
    <property type="component" value="Unassembled WGS sequence"/>
</dbReference>
<gene>
    <name evidence="2" type="ORF">EJ06DRAFT_69565</name>
</gene>
<sequence>MYPIRGLQFLQVGKRPPPAIQNIVAQKKEADSDTSGLDRLSGTAPLLVHPFRTGEVKAARRKAQSRSLTRPKSQGAKPLTSLPHSHPSEPENFPSELFASESLFIPPPYRTLPPFQKPTGTRPARVSAPRALREQSTASIPPPFTGICARKQACFRQCHPHAPSSRCSPHSTPSSTVR</sequence>
<proteinExistence type="predicted"/>
<accession>A0A6G1HSV3</accession>